<dbReference type="GO" id="GO:0005886">
    <property type="term" value="C:plasma membrane"/>
    <property type="evidence" value="ECO:0007669"/>
    <property type="project" value="TreeGrafter"/>
</dbReference>
<feature type="domain" description="ABC transporter" evidence="1">
    <location>
        <begin position="1"/>
        <end position="158"/>
    </location>
</feature>
<dbReference type="InterPro" id="IPR027417">
    <property type="entry name" value="P-loop_NTPase"/>
</dbReference>
<dbReference type="PANTHER" id="PTHR24220">
    <property type="entry name" value="IMPORT ATP-BINDING PROTEIN"/>
    <property type="match status" value="1"/>
</dbReference>
<evidence type="ECO:0000259" key="1">
    <source>
        <dbReference type="PROSITE" id="PS50893"/>
    </source>
</evidence>
<dbReference type="GO" id="GO:0022857">
    <property type="term" value="F:transmembrane transporter activity"/>
    <property type="evidence" value="ECO:0007669"/>
    <property type="project" value="TreeGrafter"/>
</dbReference>
<organism evidence="2">
    <name type="scientific">marine sediment metagenome</name>
    <dbReference type="NCBI Taxonomy" id="412755"/>
    <lineage>
        <taxon>unclassified sequences</taxon>
        <taxon>metagenomes</taxon>
        <taxon>ecological metagenomes</taxon>
    </lineage>
</organism>
<comment type="caution">
    <text evidence="2">The sequence shown here is derived from an EMBL/GenBank/DDBJ whole genome shotgun (WGS) entry which is preliminary data.</text>
</comment>
<dbReference type="AlphaFoldDB" id="X1D7F4"/>
<accession>X1D7F4</accession>
<dbReference type="InterPro" id="IPR003439">
    <property type="entry name" value="ABC_transporter-like_ATP-bd"/>
</dbReference>
<name>X1D7F4_9ZZZZ</name>
<dbReference type="Gene3D" id="3.40.50.300">
    <property type="entry name" value="P-loop containing nucleotide triphosphate hydrolases"/>
    <property type="match status" value="1"/>
</dbReference>
<dbReference type="InterPro" id="IPR017871">
    <property type="entry name" value="ABC_transporter-like_CS"/>
</dbReference>
<dbReference type="Pfam" id="PF00005">
    <property type="entry name" value="ABC_tran"/>
    <property type="match status" value="1"/>
</dbReference>
<dbReference type="PROSITE" id="PS50893">
    <property type="entry name" value="ABC_TRANSPORTER_2"/>
    <property type="match status" value="1"/>
</dbReference>
<evidence type="ECO:0000313" key="2">
    <source>
        <dbReference type="EMBL" id="GAH16676.1"/>
    </source>
</evidence>
<dbReference type="PROSITE" id="PS00211">
    <property type="entry name" value="ABC_TRANSPORTER_1"/>
    <property type="match status" value="1"/>
</dbReference>
<dbReference type="EMBL" id="BART01031685">
    <property type="protein sequence ID" value="GAH16676.1"/>
    <property type="molecule type" value="Genomic_DNA"/>
</dbReference>
<reference evidence="2" key="1">
    <citation type="journal article" date="2014" name="Front. Microbiol.">
        <title>High frequency of phylogenetically diverse reductive dehalogenase-homologous genes in deep subseafloor sedimentary metagenomes.</title>
        <authorList>
            <person name="Kawai M."/>
            <person name="Futagami T."/>
            <person name="Toyoda A."/>
            <person name="Takaki Y."/>
            <person name="Nishi S."/>
            <person name="Hori S."/>
            <person name="Arai W."/>
            <person name="Tsubouchi T."/>
            <person name="Morono Y."/>
            <person name="Uchiyama I."/>
            <person name="Ito T."/>
            <person name="Fujiyama A."/>
            <person name="Inagaki F."/>
            <person name="Takami H."/>
        </authorList>
    </citation>
    <scope>NUCLEOTIDE SEQUENCE</scope>
    <source>
        <strain evidence="2">Expedition CK06-06</strain>
    </source>
</reference>
<protein>
    <recommendedName>
        <fullName evidence="1">ABC transporter domain-containing protein</fullName>
    </recommendedName>
</protein>
<gene>
    <name evidence="2" type="ORF">S01H4_54977</name>
</gene>
<dbReference type="SUPFAM" id="SSF52540">
    <property type="entry name" value="P-loop containing nucleoside triphosphate hydrolases"/>
    <property type="match status" value="1"/>
</dbReference>
<dbReference type="PANTHER" id="PTHR24220:SF470">
    <property type="entry name" value="CELL DIVISION ATP-BINDING PROTEIN FTSE"/>
    <property type="match status" value="1"/>
</dbReference>
<dbReference type="GO" id="GO:0016887">
    <property type="term" value="F:ATP hydrolysis activity"/>
    <property type="evidence" value="ECO:0007669"/>
    <property type="project" value="InterPro"/>
</dbReference>
<dbReference type="InterPro" id="IPR015854">
    <property type="entry name" value="ABC_transpr_LolD-like"/>
</dbReference>
<dbReference type="GO" id="GO:0005524">
    <property type="term" value="F:ATP binding"/>
    <property type="evidence" value="ECO:0007669"/>
    <property type="project" value="InterPro"/>
</dbReference>
<sequence length="158" mass="18131">VNGRNINKLKDSHIYQLRRKIGVVFQDFKLIPTKTVFENVAYVLRVLGRSRFEIERKVCAALKRVGLQHKLERYPKRISGGEQQRVAIARAVVNNPVLLLADEPTGNLDAERSREIMQLFLDINHEGTTVLMATHNLRTVEGINERAIYLKEGEIAHY</sequence>
<feature type="non-terminal residue" evidence="2">
    <location>
        <position position="1"/>
    </location>
</feature>
<proteinExistence type="predicted"/>